<organism evidence="3 4">
    <name type="scientific">Mikania micrantha</name>
    <name type="common">bitter vine</name>
    <dbReference type="NCBI Taxonomy" id="192012"/>
    <lineage>
        <taxon>Eukaryota</taxon>
        <taxon>Viridiplantae</taxon>
        <taxon>Streptophyta</taxon>
        <taxon>Embryophyta</taxon>
        <taxon>Tracheophyta</taxon>
        <taxon>Spermatophyta</taxon>
        <taxon>Magnoliopsida</taxon>
        <taxon>eudicotyledons</taxon>
        <taxon>Gunneridae</taxon>
        <taxon>Pentapetalae</taxon>
        <taxon>asterids</taxon>
        <taxon>campanulids</taxon>
        <taxon>Asterales</taxon>
        <taxon>Asteraceae</taxon>
        <taxon>Asteroideae</taxon>
        <taxon>Heliantheae alliance</taxon>
        <taxon>Eupatorieae</taxon>
        <taxon>Mikania</taxon>
    </lineage>
</organism>
<feature type="coiled-coil region" evidence="1">
    <location>
        <begin position="87"/>
        <end position="121"/>
    </location>
</feature>
<evidence type="ECO:0000313" key="3">
    <source>
        <dbReference type="EMBL" id="KAD3640176.1"/>
    </source>
</evidence>
<proteinExistence type="predicted"/>
<feature type="region of interest" description="Disordered" evidence="2">
    <location>
        <begin position="1"/>
        <end position="22"/>
    </location>
</feature>
<accession>A0A5N6MJC9</accession>
<keyword evidence="1" id="KW-0175">Coiled coil</keyword>
<comment type="caution">
    <text evidence="3">The sequence shown here is derived from an EMBL/GenBank/DDBJ whole genome shotgun (WGS) entry which is preliminary data.</text>
</comment>
<gene>
    <name evidence="3" type="ORF">E3N88_29399</name>
</gene>
<evidence type="ECO:0000256" key="1">
    <source>
        <dbReference type="SAM" id="Coils"/>
    </source>
</evidence>
<dbReference type="EMBL" id="SZYD01000015">
    <property type="protein sequence ID" value="KAD3640176.1"/>
    <property type="molecule type" value="Genomic_DNA"/>
</dbReference>
<evidence type="ECO:0000256" key="2">
    <source>
        <dbReference type="SAM" id="MobiDB-lite"/>
    </source>
</evidence>
<sequence>MTYGHGSLPGEEVEQEVRKEQFWEKPKEEARVDEKRNEVTENLCSTSCIEKAFKYRSHNETLIKEVTKLKYFNSEFLKNKEIFKKKLDAERRDISMLKELLSDKESNYRDAKRQIAKITLELEQVKTGLSKTKIRVEKYDYSSNLVAKMIDVEIRGREPMGLGYSEVKPPFNHNYSIMPKINKSVDDLLLKSDRMCEFTIGSDKPVSLTVDPILSDLNRSNDSEVCVEDLSVSSRKKVTKAHSTITKETGSKLNPNCEPYVPNRFWNKSPEVHPPGQSDCDIKHFHPQEFYQKWKGKQKGKPQVKPNDPGSVNKQIKVNKPTNVNRLKDKGKESTKFPKMPKSVKIWVPVSH</sequence>
<name>A0A5N6MJC9_9ASTR</name>
<reference evidence="3 4" key="1">
    <citation type="submission" date="2019-05" db="EMBL/GenBank/DDBJ databases">
        <title>Mikania micrantha, genome provides insights into the molecular mechanism of rapid growth.</title>
        <authorList>
            <person name="Liu B."/>
        </authorList>
    </citation>
    <scope>NUCLEOTIDE SEQUENCE [LARGE SCALE GENOMIC DNA]</scope>
    <source>
        <strain evidence="3">NLD-2019</strain>
        <tissue evidence="3">Leaf</tissue>
    </source>
</reference>
<keyword evidence="4" id="KW-1185">Reference proteome</keyword>
<dbReference type="AlphaFoldDB" id="A0A5N6MJC9"/>
<dbReference type="Proteomes" id="UP000326396">
    <property type="component" value="Linkage Group LG5"/>
</dbReference>
<feature type="region of interest" description="Disordered" evidence="2">
    <location>
        <begin position="295"/>
        <end position="316"/>
    </location>
</feature>
<protein>
    <submittedName>
        <fullName evidence="3">Uncharacterized protein</fullName>
    </submittedName>
</protein>
<evidence type="ECO:0000313" key="4">
    <source>
        <dbReference type="Proteomes" id="UP000326396"/>
    </source>
</evidence>